<organism evidence="6 7">
    <name type="scientific">Phormidesmis priestleyi</name>
    <dbReference type="NCBI Taxonomy" id="268141"/>
    <lineage>
        <taxon>Bacteria</taxon>
        <taxon>Bacillati</taxon>
        <taxon>Cyanobacteriota</taxon>
        <taxon>Cyanophyceae</taxon>
        <taxon>Leptolyngbyales</taxon>
        <taxon>Leptolyngbyaceae</taxon>
        <taxon>Phormidesmis</taxon>
    </lineage>
</organism>
<dbReference type="GO" id="GO:0046872">
    <property type="term" value="F:metal ion binding"/>
    <property type="evidence" value="ECO:0007669"/>
    <property type="project" value="UniProtKB-KW"/>
</dbReference>
<evidence type="ECO:0000256" key="4">
    <source>
        <dbReference type="PIRSR" id="PIRSR001235-2"/>
    </source>
</evidence>
<proteinExistence type="inferred from homology"/>
<evidence type="ECO:0000256" key="3">
    <source>
        <dbReference type="PIRSR" id="PIRSR001235-1"/>
    </source>
</evidence>
<feature type="binding site" evidence="4">
    <location>
        <position position="294"/>
    </location>
    <ligand>
        <name>allantoate</name>
        <dbReference type="ChEBI" id="CHEBI:17536"/>
    </ligand>
</feature>
<keyword evidence="2 6" id="KW-0378">Hydrolase</keyword>
<feature type="binding site" evidence="3">
    <location>
        <position position="102"/>
    </location>
    <ligand>
        <name>Zn(2+)</name>
        <dbReference type="ChEBI" id="CHEBI:29105"/>
        <label>2</label>
    </ligand>
</feature>
<dbReference type="NCBIfam" id="TIGR01879">
    <property type="entry name" value="hydantase"/>
    <property type="match status" value="1"/>
</dbReference>
<dbReference type="InterPro" id="IPR011650">
    <property type="entry name" value="Peptidase_M20_dimer"/>
</dbReference>
<dbReference type="NCBIfam" id="NF006771">
    <property type="entry name" value="PRK09290.1-5"/>
    <property type="match status" value="1"/>
</dbReference>
<feature type="domain" description="Peptidase M20 dimerisation" evidence="5">
    <location>
        <begin position="222"/>
        <end position="316"/>
    </location>
</feature>
<dbReference type="Gene3D" id="3.30.70.360">
    <property type="match status" value="1"/>
</dbReference>
<comment type="cofactor">
    <cofactor evidence="3">
        <name>Zn(2+)</name>
        <dbReference type="ChEBI" id="CHEBI:29105"/>
    </cofactor>
    <text evidence="3">Binds 2 Zn(2+) ions per subunit.</text>
</comment>
<dbReference type="GO" id="GO:0016813">
    <property type="term" value="F:hydrolase activity, acting on carbon-nitrogen (but not peptide) bonds, in linear amidines"/>
    <property type="evidence" value="ECO:0007669"/>
    <property type="project" value="InterPro"/>
</dbReference>
<dbReference type="CDD" id="cd03884">
    <property type="entry name" value="M20_bAS"/>
    <property type="match status" value="1"/>
</dbReference>
<protein>
    <submittedName>
        <fullName evidence="6">Zn-dependent hydrolase</fullName>
    </submittedName>
</protein>
<dbReference type="PANTHER" id="PTHR32494">
    <property type="entry name" value="ALLANTOATE DEIMINASE-RELATED"/>
    <property type="match status" value="1"/>
</dbReference>
<comment type="similarity">
    <text evidence="1">Belongs to the peptidase M20 family.</text>
</comment>
<sequence>MTKTLPVKALSLVVNGDRLNSTLEKLAQIGKQPDNTIKRLAFSAEDLAARAQLSDWMSAAGMSVRTDAAGNVIGRYPGLESEARTLATGSHIDTVFSGGRFDGSLGVIAGLEVVRVLQENNVKLHHPLEVIAFADEERTMIGSKAIAGTAPSDPERYDTVDNEPIQDCLARAGGEWSALSSARRSQEDIACFIELHVEQGGILEAVERDIGVVEGIVGQQRHRITIQGRTNHAGTTPMNMRRDALTTAAHLILAIEDIAKHFPGDPVATVGTLQIWPNSINTVPGSVNLSLDIRDLSQDVIAHMIEQLRRKIETVAVTSRTRIRIKPELQVEPTLAAANVQALIVESCEELELSYTHLPSRASHDAQEMGRFTDMGMIFVPSKEGISHSSDEYTSPDQCTKGANILLRTLLKLDRVYR</sequence>
<dbReference type="InterPro" id="IPR002933">
    <property type="entry name" value="Peptidase_M20"/>
</dbReference>
<evidence type="ECO:0000256" key="2">
    <source>
        <dbReference type="ARBA" id="ARBA00022801"/>
    </source>
</evidence>
<comment type="caution">
    <text evidence="6">The sequence shown here is derived from an EMBL/GenBank/DDBJ whole genome shotgun (WGS) entry which is preliminary data.</text>
</comment>
<reference evidence="7" key="1">
    <citation type="submission" date="2018-04" db="EMBL/GenBank/DDBJ databases">
        <authorList>
            <person name="Cornet L."/>
        </authorList>
    </citation>
    <scope>NUCLEOTIDE SEQUENCE [LARGE SCALE GENOMIC DNA]</scope>
</reference>
<dbReference type="Pfam" id="PF07687">
    <property type="entry name" value="M20_dimer"/>
    <property type="match status" value="1"/>
</dbReference>
<reference evidence="6 7" key="2">
    <citation type="submission" date="2018-06" db="EMBL/GenBank/DDBJ databases">
        <title>Metagenomic assembly of (sub)arctic Cyanobacteria and their associated microbiome from non-axenic cultures.</title>
        <authorList>
            <person name="Baurain D."/>
        </authorList>
    </citation>
    <scope>NUCLEOTIDE SEQUENCE [LARGE SCALE GENOMIC DNA]</scope>
    <source>
        <strain evidence="6">ULC027bin1</strain>
    </source>
</reference>
<gene>
    <name evidence="6" type="ORF">DCF15_21160</name>
</gene>
<accession>A0A2W4WNC5</accession>
<dbReference type="InterPro" id="IPR036264">
    <property type="entry name" value="Bact_exopeptidase_dim_dom"/>
</dbReference>
<dbReference type="InterPro" id="IPR010158">
    <property type="entry name" value="Amidase_Cbmase"/>
</dbReference>
<dbReference type="AlphaFoldDB" id="A0A2W4WNC5"/>
<keyword evidence="3" id="KW-0479">Metal-binding</keyword>
<evidence type="ECO:0000313" key="7">
    <source>
        <dbReference type="Proteomes" id="UP000249794"/>
    </source>
</evidence>
<feature type="binding site" evidence="4">
    <location>
        <position position="221"/>
    </location>
    <ligand>
        <name>allantoate</name>
        <dbReference type="ChEBI" id="CHEBI:17536"/>
    </ligand>
</feature>
<name>A0A2W4WNC5_9CYAN</name>
<dbReference type="Pfam" id="PF01546">
    <property type="entry name" value="Peptidase_M20"/>
    <property type="match status" value="1"/>
</dbReference>
<dbReference type="Proteomes" id="UP000249794">
    <property type="component" value="Unassembled WGS sequence"/>
</dbReference>
<feature type="binding site" evidence="3">
    <location>
        <position position="102"/>
    </location>
    <ligand>
        <name>Zn(2+)</name>
        <dbReference type="ChEBI" id="CHEBI:29105"/>
        <label>1</label>
    </ligand>
</feature>
<dbReference type="SUPFAM" id="SSF55031">
    <property type="entry name" value="Bacterial exopeptidase dimerisation domain"/>
    <property type="match status" value="1"/>
</dbReference>
<dbReference type="SUPFAM" id="SSF53187">
    <property type="entry name" value="Zn-dependent exopeptidases"/>
    <property type="match status" value="1"/>
</dbReference>
<feature type="binding site" evidence="3">
    <location>
        <position position="196"/>
    </location>
    <ligand>
        <name>Zn(2+)</name>
        <dbReference type="ChEBI" id="CHEBI:29105"/>
        <label>1</label>
    </ligand>
</feature>
<feature type="binding site" evidence="3">
    <location>
        <position position="388"/>
    </location>
    <ligand>
        <name>Zn(2+)</name>
        <dbReference type="ChEBI" id="CHEBI:29105"/>
        <label>2</label>
    </ligand>
</feature>
<dbReference type="PIRSF" id="PIRSF001235">
    <property type="entry name" value="Amidase_carbamoylase"/>
    <property type="match status" value="1"/>
</dbReference>
<feature type="binding site" evidence="3">
    <location>
        <position position="137"/>
    </location>
    <ligand>
        <name>Zn(2+)</name>
        <dbReference type="ChEBI" id="CHEBI:29105"/>
        <label>2</label>
    </ligand>
</feature>
<dbReference type="EMBL" id="QBMP01000340">
    <property type="protein sequence ID" value="PZO45892.1"/>
    <property type="molecule type" value="Genomic_DNA"/>
</dbReference>
<dbReference type="Gene3D" id="3.40.630.10">
    <property type="entry name" value="Zn peptidases"/>
    <property type="match status" value="1"/>
</dbReference>
<evidence type="ECO:0000259" key="5">
    <source>
        <dbReference type="Pfam" id="PF07687"/>
    </source>
</evidence>
<dbReference type="PANTHER" id="PTHR32494:SF5">
    <property type="entry name" value="ALLANTOATE AMIDOHYDROLASE"/>
    <property type="match status" value="1"/>
</dbReference>
<feature type="binding site" evidence="4">
    <location>
        <position position="281"/>
    </location>
    <ligand>
        <name>allantoate</name>
        <dbReference type="ChEBI" id="CHEBI:17536"/>
    </ligand>
</feature>
<feature type="binding site" evidence="3">
    <location>
        <position position="91"/>
    </location>
    <ligand>
        <name>Zn(2+)</name>
        <dbReference type="ChEBI" id="CHEBI:29105"/>
        <label>1</label>
    </ligand>
</feature>
<keyword evidence="3" id="KW-0862">Zinc</keyword>
<evidence type="ECO:0000256" key="1">
    <source>
        <dbReference type="ARBA" id="ARBA00006153"/>
    </source>
</evidence>
<evidence type="ECO:0000313" key="6">
    <source>
        <dbReference type="EMBL" id="PZO45892.1"/>
    </source>
</evidence>